<dbReference type="InParanoid" id="A0A0C3H7Z6"/>
<reference evidence="1 2" key="1">
    <citation type="submission" date="2014-04" db="EMBL/GenBank/DDBJ databases">
        <authorList>
            <consortium name="DOE Joint Genome Institute"/>
            <person name="Kuo A."/>
            <person name="Martino E."/>
            <person name="Perotto S."/>
            <person name="Kohler A."/>
            <person name="Nagy L.G."/>
            <person name="Floudas D."/>
            <person name="Copeland A."/>
            <person name="Barry K.W."/>
            <person name="Cichocki N."/>
            <person name="Veneault-Fourrey C."/>
            <person name="LaButti K."/>
            <person name="Lindquist E.A."/>
            <person name="Lipzen A."/>
            <person name="Lundell T."/>
            <person name="Morin E."/>
            <person name="Murat C."/>
            <person name="Sun H."/>
            <person name="Tunlid A."/>
            <person name="Henrissat B."/>
            <person name="Grigoriev I.V."/>
            <person name="Hibbett D.S."/>
            <person name="Martin F."/>
            <person name="Nordberg H.P."/>
            <person name="Cantor M.N."/>
            <person name="Hua S.X."/>
        </authorList>
    </citation>
    <scope>NUCLEOTIDE SEQUENCE [LARGE SCALE GENOMIC DNA]</scope>
    <source>
        <strain evidence="1 2">Zn</strain>
    </source>
</reference>
<dbReference type="EMBL" id="KN832873">
    <property type="protein sequence ID" value="KIN04346.1"/>
    <property type="molecule type" value="Genomic_DNA"/>
</dbReference>
<evidence type="ECO:0000313" key="2">
    <source>
        <dbReference type="Proteomes" id="UP000054321"/>
    </source>
</evidence>
<keyword evidence="2" id="KW-1185">Reference proteome</keyword>
<protein>
    <submittedName>
        <fullName evidence="1">Uncharacterized protein</fullName>
    </submittedName>
</protein>
<evidence type="ECO:0000313" key="1">
    <source>
        <dbReference type="EMBL" id="KIN04346.1"/>
    </source>
</evidence>
<dbReference type="HOGENOM" id="CLU_1503887_0_0_1"/>
<gene>
    <name evidence="1" type="ORF">OIDMADRAFT_52273</name>
</gene>
<name>A0A0C3H7Z6_OIDMZ</name>
<dbReference type="Proteomes" id="UP000054321">
    <property type="component" value="Unassembled WGS sequence"/>
</dbReference>
<proteinExistence type="predicted"/>
<accession>A0A0C3H7Z6</accession>
<organism evidence="1 2">
    <name type="scientific">Oidiodendron maius (strain Zn)</name>
    <dbReference type="NCBI Taxonomy" id="913774"/>
    <lineage>
        <taxon>Eukaryota</taxon>
        <taxon>Fungi</taxon>
        <taxon>Dikarya</taxon>
        <taxon>Ascomycota</taxon>
        <taxon>Pezizomycotina</taxon>
        <taxon>Leotiomycetes</taxon>
        <taxon>Leotiomycetes incertae sedis</taxon>
        <taxon>Myxotrichaceae</taxon>
        <taxon>Oidiodendron</taxon>
    </lineage>
</organism>
<reference evidence="2" key="2">
    <citation type="submission" date="2015-01" db="EMBL/GenBank/DDBJ databases">
        <title>Evolutionary Origins and Diversification of the Mycorrhizal Mutualists.</title>
        <authorList>
            <consortium name="DOE Joint Genome Institute"/>
            <consortium name="Mycorrhizal Genomics Consortium"/>
            <person name="Kohler A."/>
            <person name="Kuo A."/>
            <person name="Nagy L.G."/>
            <person name="Floudas D."/>
            <person name="Copeland A."/>
            <person name="Barry K.W."/>
            <person name="Cichocki N."/>
            <person name="Veneault-Fourrey C."/>
            <person name="LaButti K."/>
            <person name="Lindquist E.A."/>
            <person name="Lipzen A."/>
            <person name="Lundell T."/>
            <person name="Morin E."/>
            <person name="Murat C."/>
            <person name="Riley R."/>
            <person name="Ohm R."/>
            <person name="Sun H."/>
            <person name="Tunlid A."/>
            <person name="Henrissat B."/>
            <person name="Grigoriev I.V."/>
            <person name="Hibbett D.S."/>
            <person name="Martin F."/>
        </authorList>
    </citation>
    <scope>NUCLEOTIDE SEQUENCE [LARGE SCALE GENOMIC DNA]</scope>
    <source>
        <strain evidence="2">Zn</strain>
    </source>
</reference>
<dbReference type="AlphaFoldDB" id="A0A0C3H7Z6"/>
<sequence length="179" mass="19960">MAFLLDLCVVALQLTRYNNLLVHGLGEHPRDTLEGDGTGSERITRTVKRKRETATKAKIALHRGTALWNIKLQHQKPIIFVAHTLGGIIVRDGRNPVKLIQVRFGTQNIVETLEGLSFSQGNSRLGDFDGTAFSRDRDNYQYVNAINITATPPNGVFGFKANLGIAETKLTYNQRSMMH</sequence>